<accession>A0AAD7QZE1</accession>
<dbReference type="EMBL" id="JARPMG010000002">
    <property type="protein sequence ID" value="KAJ8102602.1"/>
    <property type="molecule type" value="Genomic_DNA"/>
</dbReference>
<feature type="region of interest" description="Disordered" evidence="1">
    <location>
        <begin position="179"/>
        <end position="226"/>
    </location>
</feature>
<dbReference type="Proteomes" id="UP001217417">
    <property type="component" value="Unassembled WGS sequence"/>
</dbReference>
<evidence type="ECO:0000313" key="2">
    <source>
        <dbReference type="EMBL" id="KAJ8102602.1"/>
    </source>
</evidence>
<evidence type="ECO:0000313" key="3">
    <source>
        <dbReference type="Proteomes" id="UP001217417"/>
    </source>
</evidence>
<proteinExistence type="predicted"/>
<dbReference type="AlphaFoldDB" id="A0AAD7QZE1"/>
<feature type="region of interest" description="Disordered" evidence="1">
    <location>
        <begin position="418"/>
        <end position="437"/>
    </location>
</feature>
<organism evidence="2 3">
    <name type="scientific">Lipomyces tetrasporus</name>
    <dbReference type="NCBI Taxonomy" id="54092"/>
    <lineage>
        <taxon>Eukaryota</taxon>
        <taxon>Fungi</taxon>
        <taxon>Dikarya</taxon>
        <taxon>Ascomycota</taxon>
        <taxon>Saccharomycotina</taxon>
        <taxon>Lipomycetes</taxon>
        <taxon>Lipomycetales</taxon>
        <taxon>Lipomycetaceae</taxon>
        <taxon>Lipomyces</taxon>
    </lineage>
</organism>
<comment type="caution">
    <text evidence="2">The sequence shown here is derived from an EMBL/GenBank/DDBJ whole genome shotgun (WGS) entry which is preliminary data.</text>
</comment>
<evidence type="ECO:0000256" key="1">
    <source>
        <dbReference type="SAM" id="MobiDB-lite"/>
    </source>
</evidence>
<name>A0AAD7QZE1_9ASCO</name>
<feature type="compositionally biased region" description="Polar residues" evidence="1">
    <location>
        <begin position="266"/>
        <end position="280"/>
    </location>
</feature>
<sequence>MDSETFEVIILPPPPSIMTLSRTIPVTDMPSLLQYYLQRHHRFKACSSTESKNSTLTLRVGDLNEYLSLGFGIQAYIFPGVKLSAGTYELTDITIAKEDALIPPSPCTLSFVRENIAVHGKIFVSPVGQKEEKKWHGIARAAAMDRIMGIKKSCLGDAGNGMQFCVRLTDGDELPAHQQTIPAAVSPSPKKTKPPTSTKSSPLPRTARSTVNKNELLQQKKTPTTVRQRKTLLGNDNLIKPSFTPESTPMEPDISSMSLTVIHRPVTQSDQSHRASLSSITDDDARNALNDTPSYIALRTDLTDKPNVWKGHARWRMPNMFAPECSNDDSPIPDIEVLPLEKLNIRQPGELEVKSEPESPIKGLKAEYFSYANRVRRWEGLFTASEIDTRLNDDDLDLAKSEWTRQIKQERLRLREQYNSLDGNEDGGLTRKKTRSVESVAMNNSASGGESSASKLMQQFMTVSVS</sequence>
<dbReference type="GeneID" id="80881765"/>
<gene>
    <name evidence="2" type="ORF">POJ06DRAFT_245104</name>
</gene>
<feature type="compositionally biased region" description="Low complexity" evidence="1">
    <location>
        <begin position="186"/>
        <end position="202"/>
    </location>
</feature>
<keyword evidence="3" id="KW-1185">Reference proteome</keyword>
<feature type="compositionally biased region" description="Polar residues" evidence="1">
    <location>
        <begin position="207"/>
        <end position="226"/>
    </location>
</feature>
<protein>
    <submittedName>
        <fullName evidence="2">Uncharacterized protein</fullName>
    </submittedName>
</protein>
<feature type="region of interest" description="Disordered" evidence="1">
    <location>
        <begin position="266"/>
        <end position="288"/>
    </location>
</feature>
<reference evidence="2" key="1">
    <citation type="submission" date="2023-03" db="EMBL/GenBank/DDBJ databases">
        <title>Near-Complete genome sequence of Lipomyces tetrasporous NRRL Y-64009, an oleaginous yeast capable of growing on lignocellulosic hydrolysates.</title>
        <authorList>
            <consortium name="Lawrence Berkeley National Laboratory"/>
            <person name="Jagtap S.S."/>
            <person name="Liu J.-J."/>
            <person name="Walukiewicz H.E."/>
            <person name="Pangilinan J."/>
            <person name="Lipzen A."/>
            <person name="Ahrendt S."/>
            <person name="Koriabine M."/>
            <person name="Cobaugh K."/>
            <person name="Salamov A."/>
            <person name="Yoshinaga Y."/>
            <person name="Ng V."/>
            <person name="Daum C."/>
            <person name="Grigoriev I.V."/>
            <person name="Slininger P.J."/>
            <person name="Dien B.S."/>
            <person name="Jin Y.-S."/>
            <person name="Rao C.V."/>
        </authorList>
    </citation>
    <scope>NUCLEOTIDE SEQUENCE</scope>
    <source>
        <strain evidence="2">NRRL Y-64009</strain>
    </source>
</reference>
<dbReference type="RefSeq" id="XP_056046052.1">
    <property type="nucleotide sequence ID" value="XM_056186599.1"/>
</dbReference>